<dbReference type="CDD" id="cd05214">
    <property type="entry name" value="GAPDH_I_N"/>
    <property type="match status" value="1"/>
</dbReference>
<sequence length="423" mass="45197">MALSTLLRSAFSVIGGSRDCFPSDSSRVLRIRSSSSAQISSSFFGSSLTSVDIYSSHKHVARRSIQPVKATATEAPPVVKSSSRGGKTKIGINGFGRIGRLVMRIATTRDDIEVVAVNDPFIDAKYMAYMLKYDSTHGVFKGTIKVVDESNLEINGKRIAVTCKRDPAEIPWGDYGAEYVVESSGVFTTMDKASAHLKGGAKKVVISAPSADAPMFVVGVNEKTYKPSMNIVSNASCTTNCLAPLAKVVHEEFGIAEGLMTTVHATTATQKTVDGPSTKDWRGGRGAGQNIIPSSTGAAKAVGKVLPELNGKLTGMAFRVPTPNVSVVDLTCRLEKSASYDDVKAAIRYASEGTLKGILGYTDDDVVSNDFVGDSRSSIFDAKAGIGLSDAFMKLVSWYDNEWGYSNRVLDLIEHMALVSAHH</sequence>
<dbReference type="InterPro" id="IPR020831">
    <property type="entry name" value="GlycerAld/Erythrose_P_DH"/>
</dbReference>
<dbReference type="GeneID" id="103983714"/>
<dbReference type="Pfam" id="PF02800">
    <property type="entry name" value="Gp_dh_C"/>
    <property type="match status" value="1"/>
</dbReference>
<accession>A0A804IZ93</accession>
<dbReference type="EC" id="1.2.1.-" evidence="8"/>
<dbReference type="GO" id="GO:0050661">
    <property type="term" value="F:NADP binding"/>
    <property type="evidence" value="ECO:0007669"/>
    <property type="project" value="InterPro"/>
</dbReference>
<evidence type="ECO:0000313" key="11">
    <source>
        <dbReference type="Proteomes" id="UP000012960"/>
    </source>
</evidence>
<dbReference type="PANTHER" id="PTHR10836:SF76">
    <property type="entry name" value="GLYCERALDEHYDE-3-PHOSPHATE DEHYDROGENASE-RELATED"/>
    <property type="match status" value="1"/>
</dbReference>
<keyword evidence="3 8" id="KW-0560">Oxidoreductase</keyword>
<keyword evidence="5" id="KW-0324">Glycolysis</keyword>
<evidence type="ECO:0000256" key="7">
    <source>
        <dbReference type="RuleBase" id="RU000397"/>
    </source>
</evidence>
<dbReference type="PANTHER" id="PTHR10836">
    <property type="entry name" value="GLYCERALDEHYDE 3-PHOSPHATE DEHYDROGENASE"/>
    <property type="match status" value="1"/>
</dbReference>
<dbReference type="FunFam" id="3.30.360.10:FF:000001">
    <property type="entry name" value="Glyceraldehyde-3-phosphate dehydrogenase"/>
    <property type="match status" value="1"/>
</dbReference>
<protein>
    <recommendedName>
        <fullName evidence="8">Glyceraldehyde-3-phosphate dehydrogenase</fullName>
        <ecNumber evidence="8">1.2.1.-</ecNumber>
    </recommendedName>
</protein>
<evidence type="ECO:0000256" key="1">
    <source>
        <dbReference type="ARBA" id="ARBA00007406"/>
    </source>
</evidence>
<evidence type="ECO:0000256" key="8">
    <source>
        <dbReference type="RuleBase" id="RU361160"/>
    </source>
</evidence>
<dbReference type="Proteomes" id="UP000012960">
    <property type="component" value="Unplaced"/>
</dbReference>
<evidence type="ECO:0000259" key="9">
    <source>
        <dbReference type="SMART" id="SM00846"/>
    </source>
</evidence>
<keyword evidence="4" id="KW-0520">NAD</keyword>
<dbReference type="Gramene" id="Ma05_t00210.1">
    <property type="protein sequence ID" value="Ma05_p00210.1"/>
    <property type="gene ID" value="Ma05_g00210"/>
</dbReference>
<dbReference type="InterPro" id="IPR020828">
    <property type="entry name" value="GlycerAld_3-P_DH_NAD(P)-bd"/>
</dbReference>
<dbReference type="GO" id="GO:0005829">
    <property type="term" value="C:cytosol"/>
    <property type="evidence" value="ECO:0000318"/>
    <property type="project" value="GO_Central"/>
</dbReference>
<dbReference type="Gene3D" id="3.30.360.10">
    <property type="entry name" value="Dihydrodipicolinate Reductase, domain 2"/>
    <property type="match status" value="1"/>
</dbReference>
<proteinExistence type="inferred from homology"/>
<dbReference type="GO" id="GO:0070403">
    <property type="term" value="F:NAD+ binding"/>
    <property type="evidence" value="ECO:0007669"/>
    <property type="project" value="UniProtKB-ARBA"/>
</dbReference>
<dbReference type="InterPro" id="IPR020830">
    <property type="entry name" value="GlycerAld_3-P_DH_AS"/>
</dbReference>
<dbReference type="EnsemblPlants" id="Ma05_t00210.1">
    <property type="protein sequence ID" value="Ma05_p00210.1"/>
    <property type="gene ID" value="Ma05_g00210"/>
</dbReference>
<comment type="function">
    <text evidence="6">Key enzyme in glycolysis that catalyzes the first step of the pathway by converting D-glyceraldehyde 3-phosphate (G3P) into 3-phospho-D-glyceroyl phosphate. Essential for the maintenance of cellular ATP levels and carbohydrate metabolism.</text>
</comment>
<dbReference type="GO" id="GO:0042301">
    <property type="term" value="F:phosphate ion binding"/>
    <property type="evidence" value="ECO:0007669"/>
    <property type="project" value="UniProtKB-ARBA"/>
</dbReference>
<dbReference type="GO" id="GO:0032991">
    <property type="term" value="C:protein-containing complex"/>
    <property type="evidence" value="ECO:0007669"/>
    <property type="project" value="UniProtKB-ARBA"/>
</dbReference>
<dbReference type="GO" id="GO:0006006">
    <property type="term" value="P:glucose metabolic process"/>
    <property type="evidence" value="ECO:0007669"/>
    <property type="project" value="InterPro"/>
</dbReference>
<organism evidence="10 11">
    <name type="scientific">Musa acuminata subsp. malaccensis</name>
    <name type="common">Wild banana</name>
    <name type="synonym">Musa malaccensis</name>
    <dbReference type="NCBI Taxonomy" id="214687"/>
    <lineage>
        <taxon>Eukaryota</taxon>
        <taxon>Viridiplantae</taxon>
        <taxon>Streptophyta</taxon>
        <taxon>Embryophyta</taxon>
        <taxon>Tracheophyta</taxon>
        <taxon>Spermatophyta</taxon>
        <taxon>Magnoliopsida</taxon>
        <taxon>Liliopsida</taxon>
        <taxon>Zingiberales</taxon>
        <taxon>Musaceae</taxon>
        <taxon>Musa</taxon>
    </lineage>
</organism>
<evidence type="ECO:0000256" key="6">
    <source>
        <dbReference type="ARBA" id="ARBA00025350"/>
    </source>
</evidence>
<dbReference type="NCBIfam" id="TIGR01534">
    <property type="entry name" value="GAPDH-I"/>
    <property type="match status" value="1"/>
</dbReference>
<dbReference type="SUPFAM" id="SSF51735">
    <property type="entry name" value="NAD(P)-binding Rossmann-fold domains"/>
    <property type="match status" value="1"/>
</dbReference>
<dbReference type="SMR" id="A0A804IZ93"/>
<dbReference type="SUPFAM" id="SSF55347">
    <property type="entry name" value="Glyceraldehyde-3-phosphate dehydrogenase-like, C-terminal domain"/>
    <property type="match status" value="1"/>
</dbReference>
<dbReference type="AlphaFoldDB" id="A0A804IZ93"/>
<evidence type="ECO:0000256" key="3">
    <source>
        <dbReference type="ARBA" id="ARBA00023002"/>
    </source>
</evidence>
<comment type="subunit">
    <text evidence="2">Homotetramer.</text>
</comment>
<dbReference type="Gene3D" id="3.40.50.720">
    <property type="entry name" value="NAD(P)-binding Rossmann-like Domain"/>
    <property type="match status" value="1"/>
</dbReference>
<evidence type="ECO:0000256" key="2">
    <source>
        <dbReference type="ARBA" id="ARBA00011881"/>
    </source>
</evidence>
<dbReference type="InterPro" id="IPR006424">
    <property type="entry name" value="Glyceraldehyde-3-P_DH_1"/>
</dbReference>
<dbReference type="OMA" id="YGYTCNM"/>
<dbReference type="PRINTS" id="PR00078">
    <property type="entry name" value="G3PDHDRGNASE"/>
</dbReference>
<dbReference type="GO" id="GO:0006096">
    <property type="term" value="P:glycolytic process"/>
    <property type="evidence" value="ECO:0000318"/>
    <property type="project" value="GO_Central"/>
</dbReference>
<feature type="domain" description="Glyceraldehyde 3-phosphate dehydrogenase NAD(P) binding" evidence="9">
    <location>
        <begin position="88"/>
        <end position="237"/>
    </location>
</feature>
<name>A0A804IZ93_MUSAM</name>
<evidence type="ECO:0000256" key="5">
    <source>
        <dbReference type="ARBA" id="ARBA00023152"/>
    </source>
</evidence>
<dbReference type="InParanoid" id="A0A804IZ93"/>
<evidence type="ECO:0000256" key="4">
    <source>
        <dbReference type="ARBA" id="ARBA00023027"/>
    </source>
</evidence>
<dbReference type="GO" id="GO:0004365">
    <property type="term" value="F:glyceraldehyde-3-phosphate dehydrogenase (NAD+) (phosphorylating) activity"/>
    <property type="evidence" value="ECO:0000318"/>
    <property type="project" value="GO_Central"/>
</dbReference>
<dbReference type="InterPro" id="IPR036291">
    <property type="entry name" value="NAD(P)-bd_dom_sf"/>
</dbReference>
<dbReference type="PROSITE" id="PS00071">
    <property type="entry name" value="GAPDH"/>
    <property type="match status" value="1"/>
</dbReference>
<comment type="similarity">
    <text evidence="1 7">Belongs to the glyceraldehyde-3-phosphate dehydrogenase family.</text>
</comment>
<dbReference type="OrthoDB" id="1152826at2759"/>
<evidence type="ECO:0000313" key="10">
    <source>
        <dbReference type="EnsemblPlants" id="Ma05_p00210.1"/>
    </source>
</evidence>
<reference evidence="10" key="1">
    <citation type="submission" date="2021-05" db="UniProtKB">
        <authorList>
            <consortium name="EnsemblPlants"/>
        </authorList>
    </citation>
    <scope>IDENTIFICATION</scope>
    <source>
        <strain evidence="10">subsp. malaccensis</strain>
    </source>
</reference>
<dbReference type="SMART" id="SM00846">
    <property type="entry name" value="Gp_dh_N"/>
    <property type="match status" value="1"/>
</dbReference>
<dbReference type="FunFam" id="3.40.50.720:FF:000020">
    <property type="entry name" value="Glyceraldehyde-3-phosphate dehydrogenase"/>
    <property type="match status" value="1"/>
</dbReference>
<dbReference type="InterPro" id="IPR020829">
    <property type="entry name" value="GlycerAld_3-P_DH_cat"/>
</dbReference>
<dbReference type="Pfam" id="PF00044">
    <property type="entry name" value="Gp_dh_N"/>
    <property type="match status" value="1"/>
</dbReference>
<dbReference type="CDD" id="cd18126">
    <property type="entry name" value="GAPDH_I_C"/>
    <property type="match status" value="1"/>
</dbReference>
<keyword evidence="11" id="KW-1185">Reference proteome</keyword>
<dbReference type="FunCoup" id="A0A804IZ93">
    <property type="interactions" value="1782"/>
</dbReference>